<proteinExistence type="predicted"/>
<dbReference type="AlphaFoldDB" id="A0A1H4ENK8"/>
<keyword evidence="1" id="KW-0812">Transmembrane</keyword>
<dbReference type="STRING" id="408074.SAMN05660909_03866"/>
<keyword evidence="1" id="KW-1133">Transmembrane helix</keyword>
<reference evidence="3" key="1">
    <citation type="submission" date="2016-10" db="EMBL/GenBank/DDBJ databases">
        <authorList>
            <person name="Varghese N."/>
            <person name="Submissions S."/>
        </authorList>
    </citation>
    <scope>NUCLEOTIDE SEQUENCE [LARGE SCALE GENOMIC DNA]</scope>
    <source>
        <strain evidence="3">DSM 23920</strain>
    </source>
</reference>
<keyword evidence="1" id="KW-0472">Membrane</keyword>
<organism evidence="2 3">
    <name type="scientific">Chitinophaga terrae</name>
    <name type="common">ex Kim and Jung 2007</name>
    <dbReference type="NCBI Taxonomy" id="408074"/>
    <lineage>
        <taxon>Bacteria</taxon>
        <taxon>Pseudomonadati</taxon>
        <taxon>Bacteroidota</taxon>
        <taxon>Chitinophagia</taxon>
        <taxon>Chitinophagales</taxon>
        <taxon>Chitinophagaceae</taxon>
        <taxon>Chitinophaga</taxon>
    </lineage>
</organism>
<evidence type="ECO:0000256" key="1">
    <source>
        <dbReference type="SAM" id="Phobius"/>
    </source>
</evidence>
<feature type="transmembrane region" description="Helical" evidence="1">
    <location>
        <begin position="24"/>
        <end position="47"/>
    </location>
</feature>
<dbReference type="Proteomes" id="UP000199656">
    <property type="component" value="Unassembled WGS sequence"/>
</dbReference>
<dbReference type="EMBL" id="FNRL01000019">
    <property type="protein sequence ID" value="SEA86694.1"/>
    <property type="molecule type" value="Genomic_DNA"/>
</dbReference>
<protein>
    <submittedName>
        <fullName evidence="2">Uncharacterized protein</fullName>
    </submittedName>
</protein>
<accession>A0A1H4ENK8</accession>
<sequence>MLFSVPGQGGGNGKAARKPNVNLIVYKLIDLLVYFYISLTLGAGIVLEKIDRLSPNKNCNVTFNVYTIQD</sequence>
<evidence type="ECO:0000313" key="2">
    <source>
        <dbReference type="EMBL" id="SEA86694.1"/>
    </source>
</evidence>
<keyword evidence="3" id="KW-1185">Reference proteome</keyword>
<gene>
    <name evidence="2" type="ORF">SAMN05660909_03866</name>
</gene>
<name>A0A1H4ENK8_9BACT</name>
<evidence type="ECO:0000313" key="3">
    <source>
        <dbReference type="Proteomes" id="UP000199656"/>
    </source>
</evidence>